<keyword evidence="8" id="KW-1185">Reference proteome</keyword>
<gene>
    <name evidence="7" type="ORF">CYLTODRAFT_442632</name>
</gene>
<comment type="cofactor">
    <cofactor evidence="1 6">
        <name>Mg(2+)</name>
        <dbReference type="ChEBI" id="CHEBI:18420"/>
    </cofactor>
</comment>
<sequence length="336" mass="38121">MSLEYTIPDLLANWPFRTQVNPHATRLNADSLAWVESYNVFDRTRQATFNSWDFGAFSALAYPHLNPAQYRAAVDLLNLYFVYDELSDVADAGMARFQSDSIMKALKDPFGDSPADEHVLGAMTRDFWQRCLRDGNVAHSSADRFVKAFEKYTDGVVIQAADRDKDVIRSIDEYIAVRRDTVGCLPSYSFLILSDDIPNEIMEHPVVQALTQGSIDLSILANDIHSFNVEQAHGDKNHNIVSVIMAQDNCDVQTAIDEVVRRYDIVVQDFLAVYASVPQIPIPDASLRKVVERYCELLGAWVTTNEEWSYITPRYFGAERQAVKETRKVKLLPRKV</sequence>
<dbReference type="GO" id="GO:0010333">
    <property type="term" value="F:terpene synthase activity"/>
    <property type="evidence" value="ECO:0007669"/>
    <property type="project" value="InterPro"/>
</dbReference>
<dbReference type="AlphaFoldDB" id="A0A0D7BG15"/>
<proteinExistence type="inferred from homology"/>
<evidence type="ECO:0000256" key="2">
    <source>
        <dbReference type="ARBA" id="ARBA00006333"/>
    </source>
</evidence>
<evidence type="ECO:0000313" key="7">
    <source>
        <dbReference type="EMBL" id="KIY69478.1"/>
    </source>
</evidence>
<protein>
    <recommendedName>
        <fullName evidence="6">Terpene synthase</fullName>
        <ecNumber evidence="6">4.2.3.-</ecNumber>
    </recommendedName>
</protein>
<dbReference type="InterPro" id="IPR034686">
    <property type="entry name" value="Terpene_cyclase-like_2"/>
</dbReference>
<dbReference type="SFLD" id="SFLDG01020">
    <property type="entry name" value="Terpene_Cyclase_Like_2"/>
    <property type="match status" value="1"/>
</dbReference>
<dbReference type="PANTHER" id="PTHR35201">
    <property type="entry name" value="TERPENE SYNTHASE"/>
    <property type="match status" value="1"/>
</dbReference>
<evidence type="ECO:0000313" key="8">
    <source>
        <dbReference type="Proteomes" id="UP000054007"/>
    </source>
</evidence>
<name>A0A0D7BG15_9AGAR</name>
<evidence type="ECO:0000256" key="1">
    <source>
        <dbReference type="ARBA" id="ARBA00001946"/>
    </source>
</evidence>
<dbReference type="Pfam" id="PF19086">
    <property type="entry name" value="Terpene_syn_C_2"/>
    <property type="match status" value="1"/>
</dbReference>
<evidence type="ECO:0000256" key="3">
    <source>
        <dbReference type="ARBA" id="ARBA00022723"/>
    </source>
</evidence>
<dbReference type="GO" id="GO:0046872">
    <property type="term" value="F:metal ion binding"/>
    <property type="evidence" value="ECO:0007669"/>
    <property type="project" value="UniProtKB-KW"/>
</dbReference>
<dbReference type="SFLD" id="SFLDS00005">
    <property type="entry name" value="Isoprenoid_Synthase_Type_I"/>
    <property type="match status" value="1"/>
</dbReference>
<dbReference type="EMBL" id="KN880483">
    <property type="protein sequence ID" value="KIY69478.1"/>
    <property type="molecule type" value="Genomic_DNA"/>
</dbReference>
<dbReference type="PANTHER" id="PTHR35201:SF4">
    <property type="entry name" value="BETA-PINACENE SYNTHASE-RELATED"/>
    <property type="match status" value="1"/>
</dbReference>
<dbReference type="GO" id="GO:0008299">
    <property type="term" value="P:isoprenoid biosynthetic process"/>
    <property type="evidence" value="ECO:0007669"/>
    <property type="project" value="UniProtKB-ARBA"/>
</dbReference>
<keyword evidence="4 6" id="KW-0460">Magnesium</keyword>
<evidence type="ECO:0000256" key="6">
    <source>
        <dbReference type="RuleBase" id="RU366034"/>
    </source>
</evidence>
<evidence type="ECO:0000256" key="5">
    <source>
        <dbReference type="ARBA" id="ARBA00023239"/>
    </source>
</evidence>
<dbReference type="SUPFAM" id="SSF48576">
    <property type="entry name" value="Terpenoid synthases"/>
    <property type="match status" value="1"/>
</dbReference>
<organism evidence="7 8">
    <name type="scientific">Cylindrobasidium torrendii FP15055 ss-10</name>
    <dbReference type="NCBI Taxonomy" id="1314674"/>
    <lineage>
        <taxon>Eukaryota</taxon>
        <taxon>Fungi</taxon>
        <taxon>Dikarya</taxon>
        <taxon>Basidiomycota</taxon>
        <taxon>Agaricomycotina</taxon>
        <taxon>Agaricomycetes</taxon>
        <taxon>Agaricomycetidae</taxon>
        <taxon>Agaricales</taxon>
        <taxon>Marasmiineae</taxon>
        <taxon>Physalacriaceae</taxon>
        <taxon>Cylindrobasidium</taxon>
    </lineage>
</organism>
<dbReference type="InterPro" id="IPR008949">
    <property type="entry name" value="Isoprenoid_synthase_dom_sf"/>
</dbReference>
<dbReference type="Proteomes" id="UP000054007">
    <property type="component" value="Unassembled WGS sequence"/>
</dbReference>
<reference evidence="7 8" key="1">
    <citation type="journal article" date="2015" name="Fungal Genet. Biol.">
        <title>Evolution of novel wood decay mechanisms in Agaricales revealed by the genome sequences of Fistulina hepatica and Cylindrobasidium torrendii.</title>
        <authorList>
            <person name="Floudas D."/>
            <person name="Held B.W."/>
            <person name="Riley R."/>
            <person name="Nagy L.G."/>
            <person name="Koehler G."/>
            <person name="Ransdell A.S."/>
            <person name="Younus H."/>
            <person name="Chow J."/>
            <person name="Chiniquy J."/>
            <person name="Lipzen A."/>
            <person name="Tritt A."/>
            <person name="Sun H."/>
            <person name="Haridas S."/>
            <person name="LaButti K."/>
            <person name="Ohm R.A."/>
            <person name="Kues U."/>
            <person name="Blanchette R.A."/>
            <person name="Grigoriev I.V."/>
            <person name="Minto R.E."/>
            <person name="Hibbett D.S."/>
        </authorList>
    </citation>
    <scope>NUCLEOTIDE SEQUENCE [LARGE SCALE GENOMIC DNA]</scope>
    <source>
        <strain evidence="7 8">FP15055 ss-10</strain>
    </source>
</reference>
<dbReference type="EC" id="4.2.3.-" evidence="6"/>
<accession>A0A0D7BG15</accession>
<evidence type="ECO:0000256" key="4">
    <source>
        <dbReference type="ARBA" id="ARBA00022842"/>
    </source>
</evidence>
<keyword evidence="3 6" id="KW-0479">Metal-binding</keyword>
<keyword evidence="5 6" id="KW-0456">Lyase</keyword>
<dbReference type="Gene3D" id="1.10.600.10">
    <property type="entry name" value="Farnesyl Diphosphate Synthase"/>
    <property type="match status" value="1"/>
</dbReference>
<dbReference type="OrthoDB" id="6486656at2759"/>
<comment type="similarity">
    <text evidence="2 6">Belongs to the terpene synthase family.</text>
</comment>